<proteinExistence type="predicted"/>
<dbReference type="EMBL" id="BGPR01190694">
    <property type="protein sequence ID" value="GBM90442.1"/>
    <property type="molecule type" value="Genomic_DNA"/>
</dbReference>
<comment type="caution">
    <text evidence="1">The sequence shown here is derived from an EMBL/GenBank/DDBJ whole genome shotgun (WGS) entry which is preliminary data.</text>
</comment>
<dbReference type="Proteomes" id="UP000499080">
    <property type="component" value="Unassembled WGS sequence"/>
</dbReference>
<gene>
    <name evidence="1" type="ORF">AVEN_116453_1</name>
</gene>
<sequence length="113" mass="12558">MGPRSPGGYDNGGIAVWAHRRSQCRLSWRPVIQYYSDGVAEQASIQHLMALLIVVINGRPPLRSSTVRQGATLFTALSTIFDSDIEVLLIAMKTRVSRITVELLNEGRNIKHL</sequence>
<organism evidence="1 2">
    <name type="scientific">Araneus ventricosus</name>
    <name type="common">Orbweaver spider</name>
    <name type="synonym">Epeira ventricosa</name>
    <dbReference type="NCBI Taxonomy" id="182803"/>
    <lineage>
        <taxon>Eukaryota</taxon>
        <taxon>Metazoa</taxon>
        <taxon>Ecdysozoa</taxon>
        <taxon>Arthropoda</taxon>
        <taxon>Chelicerata</taxon>
        <taxon>Arachnida</taxon>
        <taxon>Araneae</taxon>
        <taxon>Araneomorphae</taxon>
        <taxon>Entelegynae</taxon>
        <taxon>Araneoidea</taxon>
        <taxon>Araneidae</taxon>
        <taxon>Araneus</taxon>
    </lineage>
</organism>
<evidence type="ECO:0000313" key="1">
    <source>
        <dbReference type="EMBL" id="GBM90442.1"/>
    </source>
</evidence>
<reference evidence="1 2" key="1">
    <citation type="journal article" date="2019" name="Sci. Rep.">
        <title>Orb-weaving spider Araneus ventricosus genome elucidates the spidroin gene catalogue.</title>
        <authorList>
            <person name="Kono N."/>
            <person name="Nakamura H."/>
            <person name="Ohtoshi R."/>
            <person name="Moran D.A.P."/>
            <person name="Shinohara A."/>
            <person name="Yoshida Y."/>
            <person name="Fujiwara M."/>
            <person name="Mori M."/>
            <person name="Tomita M."/>
            <person name="Arakawa K."/>
        </authorList>
    </citation>
    <scope>NUCLEOTIDE SEQUENCE [LARGE SCALE GENOMIC DNA]</scope>
</reference>
<dbReference type="AlphaFoldDB" id="A0A4Y2JMB2"/>
<keyword evidence="2" id="KW-1185">Reference proteome</keyword>
<protein>
    <submittedName>
        <fullName evidence="1">Uncharacterized protein</fullName>
    </submittedName>
</protein>
<name>A0A4Y2JMB2_ARAVE</name>
<accession>A0A4Y2JMB2</accession>
<evidence type="ECO:0000313" key="2">
    <source>
        <dbReference type="Proteomes" id="UP000499080"/>
    </source>
</evidence>